<evidence type="ECO:0000313" key="2">
    <source>
        <dbReference type="EMBL" id="APG46796.1"/>
    </source>
</evidence>
<dbReference type="Proteomes" id="UP000183859">
    <property type="component" value="Chromosome"/>
</dbReference>
<dbReference type="EC" id="6.1.1.13" evidence="2"/>
<dbReference type="InterPro" id="IPR045851">
    <property type="entry name" value="AMP-bd_C_sf"/>
</dbReference>
<evidence type="ECO:0000313" key="3">
    <source>
        <dbReference type="Proteomes" id="UP000183859"/>
    </source>
</evidence>
<sequence length="534" mass="57974">MTCFAVATSDSTEAHARLREIFAAFEGDSRPAYCVAGAELSFAVLFDHARALGQRLHEQTSGGRHKPVLIHGHKDIRYPVAYWACLLAGRTLIPVEPETPASRIKQIAETCGASTLLIAAPGGTDLSGVLSSTSLAMVPVPDPLGPIPEGLRDASQTDVIKDQDLAYLMFSSGTLGQPKGIGITYANLVDFIDWLDVLYPENIEMTGVSGVIRHCFDVSLFELWMSWTRRLPLVALDHADFANSTAYINRLAEQGTSLWVSTPSITRLFLTNRRFNAGQLPKLRNFVFCGEVLTKKIVTALFERFPGCRITNTYGPTECTVAVTSVDITEQHLQADQDLPIGAARPGTGLEVAALADDLPGGELLIRGASVGAGYVGLPEKTKAAFPEAGLYRTGDRACLAKDGLWYFAGRIDREVKIQGVRINLNDVETHLRNLPGVEDAVVEPQMLRGVPHALSAYVLGVRALADLQHLPATLAAELPPYLVPRYWYADFPAGLNQNSKFDRARLANAAADARLRHIHMPSSVAKIAQEEPA</sequence>
<dbReference type="InterPro" id="IPR000873">
    <property type="entry name" value="AMP-dep_synth/lig_dom"/>
</dbReference>
<dbReference type="RefSeq" id="WP_072504428.1">
    <property type="nucleotide sequence ID" value="NZ_CP016364.1"/>
</dbReference>
<dbReference type="PANTHER" id="PTHR45398">
    <property type="match status" value="1"/>
</dbReference>
<dbReference type="OrthoDB" id="9803968at2"/>
<proteinExistence type="predicted"/>
<dbReference type="Pfam" id="PF00501">
    <property type="entry name" value="AMP-binding"/>
    <property type="match status" value="1"/>
</dbReference>
<dbReference type="Gene3D" id="3.30.300.30">
    <property type="match status" value="1"/>
</dbReference>
<dbReference type="SUPFAM" id="SSF56801">
    <property type="entry name" value="Acetyl-CoA synthetase-like"/>
    <property type="match status" value="1"/>
</dbReference>
<evidence type="ECO:0000259" key="1">
    <source>
        <dbReference type="Pfam" id="PF00501"/>
    </source>
</evidence>
<dbReference type="Gene3D" id="3.40.50.12780">
    <property type="entry name" value="N-terminal domain of ligase-like"/>
    <property type="match status" value="1"/>
</dbReference>
<organism evidence="2 3">
    <name type="scientific">Phaeobacter porticola</name>
    <dbReference type="NCBI Taxonomy" id="1844006"/>
    <lineage>
        <taxon>Bacteria</taxon>
        <taxon>Pseudomonadati</taxon>
        <taxon>Pseudomonadota</taxon>
        <taxon>Alphaproteobacteria</taxon>
        <taxon>Rhodobacterales</taxon>
        <taxon>Roseobacteraceae</taxon>
        <taxon>Phaeobacter</taxon>
    </lineage>
</organism>
<protein>
    <submittedName>
        <fullName evidence="2">D-alanine--poly(Phosphoribitol) ligase subunit</fullName>
        <ecNumber evidence="2">6.1.1.13</ecNumber>
    </submittedName>
</protein>
<gene>
    <name evidence="2" type="primary">dltA1</name>
    <name evidence="2" type="ORF">PhaeoP97_01373</name>
</gene>
<dbReference type="GO" id="GO:0016874">
    <property type="term" value="F:ligase activity"/>
    <property type="evidence" value="ECO:0007669"/>
    <property type="project" value="UniProtKB-KW"/>
</dbReference>
<dbReference type="AlphaFoldDB" id="A0A1L3I3W0"/>
<dbReference type="InterPro" id="IPR042099">
    <property type="entry name" value="ANL_N_sf"/>
</dbReference>
<dbReference type="EMBL" id="CP016364">
    <property type="protein sequence ID" value="APG46796.1"/>
    <property type="molecule type" value="Genomic_DNA"/>
</dbReference>
<name>A0A1L3I3W0_9RHOB</name>
<dbReference type="PANTHER" id="PTHR45398:SF1">
    <property type="entry name" value="ENZYME, PUTATIVE (JCVI)-RELATED"/>
    <property type="match status" value="1"/>
</dbReference>
<dbReference type="STRING" id="1844006.PhaeoP97_01373"/>
<reference evidence="3" key="1">
    <citation type="submission" date="2016-07" db="EMBL/GenBank/DDBJ databases">
        <title>Phaeobacter portensis sp. nov., a tropodithietic acid producing bacterium isolated from a German harbor.</title>
        <authorList>
            <person name="Freese H.M."/>
            <person name="Bunk B."/>
            <person name="Breider S."/>
            <person name="Brinkhoff T."/>
        </authorList>
    </citation>
    <scope>NUCLEOTIDE SEQUENCE [LARGE SCALE GENOMIC DNA]</scope>
    <source>
        <strain evidence="3">P97</strain>
    </source>
</reference>
<dbReference type="KEGG" id="php:PhaeoP97_01373"/>
<keyword evidence="2" id="KW-0436">Ligase</keyword>
<accession>A0A1L3I3W0</accession>
<feature type="domain" description="AMP-dependent synthetase/ligase" evidence="1">
    <location>
        <begin position="29"/>
        <end position="375"/>
    </location>
</feature>
<keyword evidence="3" id="KW-1185">Reference proteome</keyword>